<dbReference type="KEGG" id="dbc:MFMK1_002729"/>
<dbReference type="RefSeq" id="WP_366922282.1">
    <property type="nucleotide sequence ID" value="NZ_CP121694.1"/>
</dbReference>
<keyword evidence="1" id="KW-0472">Membrane</keyword>
<evidence type="ECO:0000256" key="1">
    <source>
        <dbReference type="SAM" id="Phobius"/>
    </source>
</evidence>
<name>A0AAU0UP51_9FIRM</name>
<keyword evidence="1" id="KW-1133">Transmembrane helix</keyword>
<gene>
    <name evidence="2" type="ORF">MFMK1_002729</name>
</gene>
<feature type="transmembrane region" description="Helical" evidence="1">
    <location>
        <begin position="12"/>
        <end position="36"/>
    </location>
</feature>
<reference evidence="2 3" key="1">
    <citation type="submission" date="2023-04" db="EMBL/GenBank/DDBJ databases">
        <authorList>
            <person name="Hsu D."/>
        </authorList>
    </citation>
    <scope>NUCLEOTIDE SEQUENCE [LARGE SCALE GENOMIC DNA]</scope>
    <source>
        <strain evidence="2 3">MK1</strain>
    </source>
</reference>
<protein>
    <submittedName>
        <fullName evidence="2">Uncharacterized protein</fullName>
    </submittedName>
</protein>
<accession>A0AAU0UP51</accession>
<keyword evidence="1" id="KW-0812">Transmembrane</keyword>
<sequence>MTDWNLAVKVFFSGIAGVFMVMVVLQISIAVTYRVVKLIESSTKAEEKKSQAS</sequence>
<evidence type="ECO:0000313" key="2">
    <source>
        <dbReference type="EMBL" id="WRO22886.1"/>
    </source>
</evidence>
<dbReference type="Proteomes" id="UP001329915">
    <property type="component" value="Chromosome"/>
</dbReference>
<evidence type="ECO:0000313" key="3">
    <source>
        <dbReference type="Proteomes" id="UP001329915"/>
    </source>
</evidence>
<organism evidence="2 3">
    <name type="scientific">Metallumcola ferriviriculae</name>
    <dbReference type="NCBI Taxonomy" id="3039180"/>
    <lineage>
        <taxon>Bacteria</taxon>
        <taxon>Bacillati</taxon>
        <taxon>Bacillota</taxon>
        <taxon>Clostridia</taxon>
        <taxon>Neomoorellales</taxon>
        <taxon>Desulfitibacteraceae</taxon>
        <taxon>Metallumcola</taxon>
    </lineage>
</organism>
<dbReference type="AlphaFoldDB" id="A0AAU0UP51"/>
<keyword evidence="3" id="KW-1185">Reference proteome</keyword>
<dbReference type="EMBL" id="CP121694">
    <property type="protein sequence ID" value="WRO22886.1"/>
    <property type="molecule type" value="Genomic_DNA"/>
</dbReference>
<proteinExistence type="predicted"/>